<organism evidence="1 2">
    <name type="scientific">Portunus trituberculatus</name>
    <name type="common">Swimming crab</name>
    <name type="synonym">Neptunus trituberculatus</name>
    <dbReference type="NCBI Taxonomy" id="210409"/>
    <lineage>
        <taxon>Eukaryota</taxon>
        <taxon>Metazoa</taxon>
        <taxon>Ecdysozoa</taxon>
        <taxon>Arthropoda</taxon>
        <taxon>Crustacea</taxon>
        <taxon>Multicrustacea</taxon>
        <taxon>Malacostraca</taxon>
        <taxon>Eumalacostraca</taxon>
        <taxon>Eucarida</taxon>
        <taxon>Decapoda</taxon>
        <taxon>Pleocyemata</taxon>
        <taxon>Brachyura</taxon>
        <taxon>Eubrachyura</taxon>
        <taxon>Portunoidea</taxon>
        <taxon>Portunidae</taxon>
        <taxon>Portuninae</taxon>
        <taxon>Portunus</taxon>
    </lineage>
</organism>
<accession>A0A5B7EAT4</accession>
<dbReference type="EMBL" id="VSRR010002224">
    <property type="protein sequence ID" value="MPC30276.1"/>
    <property type="molecule type" value="Genomic_DNA"/>
</dbReference>
<dbReference type="AlphaFoldDB" id="A0A5B7EAT4"/>
<keyword evidence="2" id="KW-1185">Reference proteome</keyword>
<name>A0A5B7EAT4_PORTR</name>
<proteinExistence type="predicted"/>
<evidence type="ECO:0000313" key="1">
    <source>
        <dbReference type="EMBL" id="MPC30276.1"/>
    </source>
</evidence>
<comment type="caution">
    <text evidence="1">The sequence shown here is derived from an EMBL/GenBank/DDBJ whole genome shotgun (WGS) entry which is preliminary data.</text>
</comment>
<sequence length="92" mass="10061">MNPQAQTPADVSVFLLDVKYHPALRVGKAALAGLQLLLPPPRLSRHPSPAHPFMHGLLKANDTLIQLQQIQTPSPPALPPALARCYSFSQFF</sequence>
<reference evidence="1 2" key="1">
    <citation type="submission" date="2019-05" db="EMBL/GenBank/DDBJ databases">
        <title>Another draft genome of Portunus trituberculatus and its Hox gene families provides insights of decapod evolution.</title>
        <authorList>
            <person name="Jeong J.-H."/>
            <person name="Song I."/>
            <person name="Kim S."/>
            <person name="Choi T."/>
            <person name="Kim D."/>
            <person name="Ryu S."/>
            <person name="Kim W."/>
        </authorList>
    </citation>
    <scope>NUCLEOTIDE SEQUENCE [LARGE SCALE GENOMIC DNA]</scope>
    <source>
        <tissue evidence="1">Muscle</tissue>
    </source>
</reference>
<evidence type="ECO:0000313" key="2">
    <source>
        <dbReference type="Proteomes" id="UP000324222"/>
    </source>
</evidence>
<protein>
    <submittedName>
        <fullName evidence="1">Uncharacterized protein</fullName>
    </submittedName>
</protein>
<gene>
    <name evidence="1" type="ORF">E2C01_023537</name>
</gene>
<dbReference type="Proteomes" id="UP000324222">
    <property type="component" value="Unassembled WGS sequence"/>
</dbReference>